<evidence type="ECO:0000313" key="1">
    <source>
        <dbReference type="EMBL" id="CAB5226320.1"/>
    </source>
</evidence>
<dbReference type="EMBL" id="LR798360">
    <property type="protein sequence ID" value="CAB5226320.1"/>
    <property type="molecule type" value="Genomic_DNA"/>
</dbReference>
<reference evidence="1" key="1">
    <citation type="submission" date="2020-05" db="EMBL/GenBank/DDBJ databases">
        <authorList>
            <person name="Chiriac C."/>
            <person name="Salcher M."/>
            <person name="Ghai R."/>
            <person name="Kavagutti S V."/>
        </authorList>
    </citation>
    <scope>NUCLEOTIDE SEQUENCE</scope>
</reference>
<name>A0A6J7X668_9CAUD</name>
<proteinExistence type="predicted"/>
<organism evidence="1">
    <name type="scientific">uncultured Caudovirales phage</name>
    <dbReference type="NCBI Taxonomy" id="2100421"/>
    <lineage>
        <taxon>Viruses</taxon>
        <taxon>Duplodnaviria</taxon>
        <taxon>Heunggongvirae</taxon>
        <taxon>Uroviricota</taxon>
        <taxon>Caudoviricetes</taxon>
        <taxon>Peduoviridae</taxon>
        <taxon>Maltschvirus</taxon>
        <taxon>Maltschvirus maltsch</taxon>
    </lineage>
</organism>
<gene>
    <name evidence="1" type="ORF">UFOVP760_99</name>
</gene>
<accession>A0A6J7X668</accession>
<protein>
    <submittedName>
        <fullName evidence="1">Uncharacterized protein</fullName>
    </submittedName>
</protein>
<sequence>MTPEKFEARNHKLRCDFADMENYKKSFRCKFNNFLEDKFGTRKLWQLIPFVPRWADIYYYEKVRPIFSPQNKRYRKIIPRTWSDVSNLIEVVNFEFIKGFYEDEYLHGHTDWEGTGERAVEFAKWLESAYDYITIERPMLEKQMDDAYPILPPLKEMFVPCEYDDKGKVKMLKMVDDGRTYEEKYGEVNRLEQLIQDKDTEILTQVVKYRFFFWS</sequence>